<dbReference type="KEGG" id="ncl:C5F47_03130"/>
<dbReference type="AlphaFoldDB" id="A0A7D5R6A2"/>
<name>A0A7D5R6A2_9ARCH</name>
<gene>
    <name evidence="1" type="ORF">C5F47_03130</name>
</gene>
<evidence type="ECO:0000313" key="1">
    <source>
        <dbReference type="EMBL" id="QLH02622.1"/>
    </source>
</evidence>
<dbReference type="EMBL" id="CP026993">
    <property type="protein sequence ID" value="QLH02622.1"/>
    <property type="molecule type" value="Genomic_DNA"/>
</dbReference>
<evidence type="ECO:0000313" key="2">
    <source>
        <dbReference type="Proteomes" id="UP000509771"/>
    </source>
</evidence>
<protein>
    <submittedName>
        <fullName evidence="1">Uncharacterized protein</fullName>
    </submittedName>
</protein>
<sequence length="62" mass="7651">MSQNWQVLQAQNQYKTKKSIFLHFLIFIKKDLVIFMDSNYEAFLWIIQNQKKIHEEYIQKIS</sequence>
<dbReference type="Proteomes" id="UP000509771">
    <property type="component" value="Chromosome"/>
</dbReference>
<keyword evidence="2" id="KW-1185">Reference proteome</keyword>
<accession>A0A7D5R6A2</accession>
<reference evidence="1 2" key="1">
    <citation type="submission" date="2018-02" db="EMBL/GenBank/DDBJ databases">
        <title>Complete genome of Nitrosopumilus cobalaminigenes HCA1.</title>
        <authorList>
            <person name="Qin W."/>
            <person name="Zheng Y."/>
            <person name="Stahl D.A."/>
        </authorList>
    </citation>
    <scope>NUCLEOTIDE SEQUENCE [LARGE SCALE GENOMIC DNA]</scope>
    <source>
        <strain evidence="1 2">HCA1</strain>
    </source>
</reference>
<organism evidence="1 2">
    <name type="scientific">Nitrosopumilus cobalaminigenes</name>
    <dbReference type="NCBI Taxonomy" id="1470066"/>
    <lineage>
        <taxon>Archaea</taxon>
        <taxon>Nitrososphaerota</taxon>
        <taxon>Nitrososphaeria</taxon>
        <taxon>Nitrosopumilales</taxon>
        <taxon>Nitrosopumilaceae</taxon>
        <taxon>Nitrosopumilus</taxon>
    </lineage>
</organism>
<proteinExistence type="predicted"/>